<dbReference type="Pfam" id="PF00512">
    <property type="entry name" value="HisKA"/>
    <property type="match status" value="1"/>
</dbReference>
<sequence length="423" mass="48288">MIIALAVFSIAGIIVTQVYWVQRAFDMKSKQFHQTIHVALRDVAQQIARINQHTVKPVAITQLSSDYFVVNVNDVIDTNVLEHLLKTAFSKRGLFMEYEYGIYDCSTDKMVYGNYISSKANAQPNRRVNLPKYDDYIYYFGVRFPNKTSYLASQMDIWIFLSLILVVVILFFGYTLFAILKQKRLSEVQRDFINNMTHELKTPISTIAITADLLTNPKILDKKDSLINYAHIIKNENARLQTQIEKVLQSARMDREKLELQTEGLVLRPLLEDIATNFELKAKNAGGSLQLRLAPEEVSIWADPNHLINVVGNLLDNALKYATPHPKIVIITEVIGSTKKKKLHLSIQDNGIGIKKEHQKKIFDKFFRVPTGNIHNVKGFGLGLDYVRQIVQAHGWKISLESEPGKGSTFRIIMPTRLITKDQ</sequence>
<dbReference type="AlphaFoldDB" id="A1ZV02"/>
<accession>A1ZV02</accession>
<dbReference type="FunFam" id="3.30.565.10:FF:000006">
    <property type="entry name" value="Sensor histidine kinase WalK"/>
    <property type="match status" value="1"/>
</dbReference>
<keyword evidence="3" id="KW-0597">Phosphoprotein</keyword>
<keyword evidence="10" id="KW-1185">Reference proteome</keyword>
<evidence type="ECO:0000256" key="1">
    <source>
        <dbReference type="ARBA" id="ARBA00000085"/>
    </source>
</evidence>
<dbReference type="InterPro" id="IPR003661">
    <property type="entry name" value="HisK_dim/P_dom"/>
</dbReference>
<dbReference type="Proteomes" id="UP000004095">
    <property type="component" value="Unassembled WGS sequence"/>
</dbReference>
<feature type="domain" description="Histidine kinase" evidence="8">
    <location>
        <begin position="195"/>
        <end position="418"/>
    </location>
</feature>
<dbReference type="InterPro" id="IPR003594">
    <property type="entry name" value="HATPase_dom"/>
</dbReference>
<feature type="transmembrane region" description="Helical" evidence="7">
    <location>
        <begin position="157"/>
        <end position="180"/>
    </location>
</feature>
<comment type="caution">
    <text evidence="9">The sequence shown here is derived from an EMBL/GenBank/DDBJ whole genome shotgun (WGS) entry which is preliminary data.</text>
</comment>
<dbReference type="PANTHER" id="PTHR43711">
    <property type="entry name" value="TWO-COMPONENT HISTIDINE KINASE"/>
    <property type="match status" value="1"/>
</dbReference>
<comment type="catalytic activity">
    <reaction evidence="1">
        <text>ATP + protein L-histidine = ADP + protein N-phospho-L-histidine.</text>
        <dbReference type="EC" id="2.7.13.3"/>
    </reaction>
</comment>
<dbReference type="SUPFAM" id="SSF55874">
    <property type="entry name" value="ATPase domain of HSP90 chaperone/DNA topoisomerase II/histidine kinase"/>
    <property type="match status" value="1"/>
</dbReference>
<gene>
    <name evidence="9" type="ORF">M23134_03354</name>
</gene>
<evidence type="ECO:0000259" key="8">
    <source>
        <dbReference type="PROSITE" id="PS50109"/>
    </source>
</evidence>
<dbReference type="SMART" id="SM00388">
    <property type="entry name" value="HisKA"/>
    <property type="match status" value="1"/>
</dbReference>
<dbReference type="EMBL" id="AAWS01000043">
    <property type="protein sequence ID" value="EAY25780.1"/>
    <property type="molecule type" value="Genomic_DNA"/>
</dbReference>
<protein>
    <recommendedName>
        <fullName evidence="2">histidine kinase</fullName>
        <ecNumber evidence="2">2.7.13.3</ecNumber>
    </recommendedName>
</protein>
<dbReference type="Gene3D" id="3.30.565.10">
    <property type="entry name" value="Histidine kinase-like ATPase, C-terminal domain"/>
    <property type="match status" value="1"/>
</dbReference>
<dbReference type="CDD" id="cd00082">
    <property type="entry name" value="HisKA"/>
    <property type="match status" value="1"/>
</dbReference>
<keyword evidence="7" id="KW-1133">Transmembrane helix</keyword>
<dbReference type="EC" id="2.7.13.3" evidence="2"/>
<dbReference type="InterPro" id="IPR005467">
    <property type="entry name" value="His_kinase_dom"/>
</dbReference>
<keyword evidence="6" id="KW-0902">Two-component regulatory system</keyword>
<keyword evidence="4 9" id="KW-0808">Transferase</keyword>
<proteinExistence type="predicted"/>
<dbReference type="PROSITE" id="PS50109">
    <property type="entry name" value="HIS_KIN"/>
    <property type="match status" value="1"/>
</dbReference>
<organism evidence="9 10">
    <name type="scientific">Microscilla marina ATCC 23134</name>
    <dbReference type="NCBI Taxonomy" id="313606"/>
    <lineage>
        <taxon>Bacteria</taxon>
        <taxon>Pseudomonadati</taxon>
        <taxon>Bacteroidota</taxon>
        <taxon>Cytophagia</taxon>
        <taxon>Cytophagales</taxon>
        <taxon>Microscillaceae</taxon>
        <taxon>Microscilla</taxon>
    </lineage>
</organism>
<dbReference type="SMART" id="SM00387">
    <property type="entry name" value="HATPase_c"/>
    <property type="match status" value="1"/>
</dbReference>
<keyword evidence="7" id="KW-0472">Membrane</keyword>
<dbReference type="Pfam" id="PF02518">
    <property type="entry name" value="HATPase_c"/>
    <property type="match status" value="1"/>
</dbReference>
<evidence type="ECO:0000256" key="2">
    <source>
        <dbReference type="ARBA" id="ARBA00012438"/>
    </source>
</evidence>
<dbReference type="InterPro" id="IPR004358">
    <property type="entry name" value="Sig_transdc_His_kin-like_C"/>
</dbReference>
<dbReference type="Gene3D" id="1.10.287.130">
    <property type="match status" value="1"/>
</dbReference>
<dbReference type="InterPro" id="IPR036890">
    <property type="entry name" value="HATPase_C_sf"/>
</dbReference>
<reference evidence="9 10" key="1">
    <citation type="submission" date="2007-01" db="EMBL/GenBank/DDBJ databases">
        <authorList>
            <person name="Haygood M."/>
            <person name="Podell S."/>
            <person name="Anderson C."/>
            <person name="Hopkinson B."/>
            <person name="Roe K."/>
            <person name="Barbeau K."/>
            <person name="Gaasterland T."/>
            <person name="Ferriera S."/>
            <person name="Johnson J."/>
            <person name="Kravitz S."/>
            <person name="Beeson K."/>
            <person name="Sutton G."/>
            <person name="Rogers Y.-H."/>
            <person name="Friedman R."/>
            <person name="Frazier M."/>
            <person name="Venter J.C."/>
        </authorList>
    </citation>
    <scope>NUCLEOTIDE SEQUENCE [LARGE SCALE GENOMIC DNA]</scope>
    <source>
        <strain evidence="9 10">ATCC 23134</strain>
    </source>
</reference>
<dbReference type="GO" id="GO:0000155">
    <property type="term" value="F:phosphorelay sensor kinase activity"/>
    <property type="evidence" value="ECO:0007669"/>
    <property type="project" value="InterPro"/>
</dbReference>
<name>A1ZV02_MICM2</name>
<dbReference type="PANTHER" id="PTHR43711:SF1">
    <property type="entry name" value="HISTIDINE KINASE 1"/>
    <property type="match status" value="1"/>
</dbReference>
<dbReference type="eggNOG" id="COG5002">
    <property type="taxonomic scope" value="Bacteria"/>
</dbReference>
<dbReference type="PRINTS" id="PR00344">
    <property type="entry name" value="BCTRLSENSOR"/>
</dbReference>
<evidence type="ECO:0000256" key="3">
    <source>
        <dbReference type="ARBA" id="ARBA00022553"/>
    </source>
</evidence>
<evidence type="ECO:0000256" key="5">
    <source>
        <dbReference type="ARBA" id="ARBA00022777"/>
    </source>
</evidence>
<dbReference type="InterPro" id="IPR036097">
    <property type="entry name" value="HisK_dim/P_sf"/>
</dbReference>
<keyword evidence="7" id="KW-0812">Transmembrane</keyword>
<evidence type="ECO:0000313" key="9">
    <source>
        <dbReference type="EMBL" id="EAY25780.1"/>
    </source>
</evidence>
<evidence type="ECO:0000256" key="7">
    <source>
        <dbReference type="SAM" id="Phobius"/>
    </source>
</evidence>
<keyword evidence="5" id="KW-0418">Kinase</keyword>
<evidence type="ECO:0000313" key="10">
    <source>
        <dbReference type="Proteomes" id="UP000004095"/>
    </source>
</evidence>
<dbReference type="InterPro" id="IPR050736">
    <property type="entry name" value="Sensor_HK_Regulatory"/>
</dbReference>
<dbReference type="SUPFAM" id="SSF47384">
    <property type="entry name" value="Homodimeric domain of signal transducing histidine kinase"/>
    <property type="match status" value="1"/>
</dbReference>
<evidence type="ECO:0000256" key="4">
    <source>
        <dbReference type="ARBA" id="ARBA00022679"/>
    </source>
</evidence>
<evidence type="ECO:0000256" key="6">
    <source>
        <dbReference type="ARBA" id="ARBA00023012"/>
    </source>
</evidence>